<dbReference type="Proteomes" id="UP000027073">
    <property type="component" value="Unassembled WGS sequence"/>
</dbReference>
<sequence>MNENKAPEGGAFELLSWTTPRQFHFIVDRYNDFVEVARDDGERAKLWTTLEDDWSSVWDFTPEIMQKLKKYYYTMCGVNIERGWLVRSEIRTVLMAGSVLVHAEKVATKGKEKENAFDDPLLPSQPLNEKVELPFGVQHADIRAKVDGGRLTFQISNELTHRTSIVVEDLDEVEG</sequence>
<dbReference type="HOGENOM" id="CLU_1533194_0_0_1"/>
<protein>
    <submittedName>
        <fullName evidence="1">Uncharacterized protein</fullName>
    </submittedName>
</protein>
<dbReference type="InParanoid" id="A0A067NJ58"/>
<dbReference type="VEuPathDB" id="FungiDB:PLEOSDRAFT_161870"/>
<dbReference type="AlphaFoldDB" id="A0A067NJ58"/>
<accession>A0A067NJ58</accession>
<proteinExistence type="predicted"/>
<reference evidence="2" key="1">
    <citation type="journal article" date="2014" name="Proc. Natl. Acad. Sci. U.S.A.">
        <title>Extensive sampling of basidiomycete genomes demonstrates inadequacy of the white-rot/brown-rot paradigm for wood decay fungi.</title>
        <authorList>
            <person name="Riley R."/>
            <person name="Salamov A.A."/>
            <person name="Brown D.W."/>
            <person name="Nagy L.G."/>
            <person name="Floudas D."/>
            <person name="Held B.W."/>
            <person name="Levasseur A."/>
            <person name="Lombard V."/>
            <person name="Morin E."/>
            <person name="Otillar R."/>
            <person name="Lindquist E.A."/>
            <person name="Sun H."/>
            <person name="LaButti K.M."/>
            <person name="Schmutz J."/>
            <person name="Jabbour D."/>
            <person name="Luo H."/>
            <person name="Baker S.E."/>
            <person name="Pisabarro A.G."/>
            <person name="Walton J.D."/>
            <person name="Blanchette R.A."/>
            <person name="Henrissat B."/>
            <person name="Martin F."/>
            <person name="Cullen D."/>
            <person name="Hibbett D.S."/>
            <person name="Grigoriev I.V."/>
        </authorList>
    </citation>
    <scope>NUCLEOTIDE SEQUENCE [LARGE SCALE GENOMIC DNA]</scope>
    <source>
        <strain evidence="2">PC15</strain>
    </source>
</reference>
<dbReference type="OrthoDB" id="10350700at2759"/>
<evidence type="ECO:0000313" key="2">
    <source>
        <dbReference type="Proteomes" id="UP000027073"/>
    </source>
</evidence>
<name>A0A067NJ58_PLEO1</name>
<dbReference type="EMBL" id="KL198012">
    <property type="protein sequence ID" value="KDQ24147.1"/>
    <property type="molecule type" value="Genomic_DNA"/>
</dbReference>
<gene>
    <name evidence="1" type="ORF">PLEOSDRAFT_161870</name>
</gene>
<evidence type="ECO:0000313" key="1">
    <source>
        <dbReference type="EMBL" id="KDQ24147.1"/>
    </source>
</evidence>
<organism evidence="1 2">
    <name type="scientific">Pleurotus ostreatus (strain PC15)</name>
    <name type="common">Oyster mushroom</name>
    <dbReference type="NCBI Taxonomy" id="1137138"/>
    <lineage>
        <taxon>Eukaryota</taxon>
        <taxon>Fungi</taxon>
        <taxon>Dikarya</taxon>
        <taxon>Basidiomycota</taxon>
        <taxon>Agaricomycotina</taxon>
        <taxon>Agaricomycetes</taxon>
        <taxon>Agaricomycetidae</taxon>
        <taxon>Agaricales</taxon>
        <taxon>Pleurotineae</taxon>
        <taxon>Pleurotaceae</taxon>
        <taxon>Pleurotus</taxon>
    </lineage>
</organism>